<reference evidence="1 2" key="1">
    <citation type="submission" date="2020-04" db="EMBL/GenBank/DDBJ databases">
        <title>Novel Paenibacillus strain UniB2 isolated from commercial digestive syrup.</title>
        <authorList>
            <person name="Thorat V."/>
            <person name="Kirdat K."/>
            <person name="Tiwarekar B."/>
            <person name="Yadav A."/>
        </authorList>
    </citation>
    <scope>NUCLEOTIDE SEQUENCE [LARGE SCALE GENOMIC DNA]</scope>
    <source>
        <strain evidence="1 2">UniB2</strain>
    </source>
</reference>
<organism evidence="1 2">
    <name type="scientific">Paenibacillus albicereus</name>
    <dbReference type="NCBI Taxonomy" id="2726185"/>
    <lineage>
        <taxon>Bacteria</taxon>
        <taxon>Bacillati</taxon>
        <taxon>Bacillota</taxon>
        <taxon>Bacilli</taxon>
        <taxon>Bacillales</taxon>
        <taxon>Paenibacillaceae</taxon>
        <taxon>Paenibacillus</taxon>
    </lineage>
</organism>
<keyword evidence="2" id="KW-1185">Reference proteome</keyword>
<evidence type="ECO:0000313" key="1">
    <source>
        <dbReference type="EMBL" id="QJC53608.1"/>
    </source>
</evidence>
<sequence>MKMEWIHAPSSWGTDIRCRMIRQDRSRSLAQSLGMLRVVVSKLDEFLQRDDAGSEGQA</sequence>
<protein>
    <submittedName>
        <fullName evidence="1">Uncharacterized protein</fullName>
    </submittedName>
</protein>
<gene>
    <name evidence="1" type="ORF">HGI30_20115</name>
</gene>
<evidence type="ECO:0000313" key="2">
    <source>
        <dbReference type="Proteomes" id="UP000502136"/>
    </source>
</evidence>
<dbReference type="RefSeq" id="WP_168909145.1">
    <property type="nucleotide sequence ID" value="NZ_CP051428.1"/>
</dbReference>
<proteinExistence type="predicted"/>
<accession>A0A6H2H2P7</accession>
<dbReference type="KEGG" id="palr:HGI30_20115"/>
<dbReference type="Proteomes" id="UP000502136">
    <property type="component" value="Chromosome"/>
</dbReference>
<dbReference type="EMBL" id="CP051428">
    <property type="protein sequence ID" value="QJC53608.1"/>
    <property type="molecule type" value="Genomic_DNA"/>
</dbReference>
<name>A0A6H2H2P7_9BACL</name>
<dbReference type="AlphaFoldDB" id="A0A6H2H2P7"/>